<dbReference type="PANTHER" id="PTHR11177:SF333">
    <property type="entry name" value="CHITINASE"/>
    <property type="match status" value="1"/>
</dbReference>
<dbReference type="PROSITE" id="PS51910">
    <property type="entry name" value="GH18_2"/>
    <property type="match status" value="1"/>
</dbReference>
<dbReference type="InterPro" id="IPR011583">
    <property type="entry name" value="Chitinase_II/V-like_cat"/>
</dbReference>
<dbReference type="AlphaFoldDB" id="A0AAD4ER03"/>
<dbReference type="Gene3D" id="3.10.50.10">
    <property type="match status" value="1"/>
</dbReference>
<reference evidence="4" key="1">
    <citation type="submission" date="2023-02" db="EMBL/GenBank/DDBJ databases">
        <authorList>
            <person name="Palmer J.M."/>
        </authorList>
    </citation>
    <scope>NUCLEOTIDE SEQUENCE</scope>
    <source>
        <strain evidence="4">FW57</strain>
    </source>
</reference>
<dbReference type="Proteomes" id="UP001197093">
    <property type="component" value="Unassembled WGS sequence"/>
</dbReference>
<organism evidence="4 5">
    <name type="scientific">Staphylotrichum longicolle</name>
    <dbReference type="NCBI Taxonomy" id="669026"/>
    <lineage>
        <taxon>Eukaryota</taxon>
        <taxon>Fungi</taxon>
        <taxon>Dikarya</taxon>
        <taxon>Ascomycota</taxon>
        <taxon>Pezizomycotina</taxon>
        <taxon>Sordariomycetes</taxon>
        <taxon>Sordariomycetidae</taxon>
        <taxon>Sordariales</taxon>
        <taxon>Chaetomiaceae</taxon>
        <taxon>Staphylotrichum</taxon>
    </lineage>
</organism>
<dbReference type="Pfam" id="PF00704">
    <property type="entry name" value="Glyco_hydro_18"/>
    <property type="match status" value="1"/>
</dbReference>
<dbReference type="PANTHER" id="PTHR11177">
    <property type="entry name" value="CHITINASE"/>
    <property type="match status" value="1"/>
</dbReference>
<dbReference type="SMART" id="SM00636">
    <property type="entry name" value="Glyco_18"/>
    <property type="match status" value="1"/>
</dbReference>
<evidence type="ECO:0000313" key="5">
    <source>
        <dbReference type="Proteomes" id="UP001197093"/>
    </source>
</evidence>
<sequence length="377" mass="40864">MSPDQIPLGVYTHLNYAFVSVDPTTYRIVDMDSFTGTLYKQVSSLKLKNPGLEVWVSVGGWSFNDPGPTANTFSTLARDTSAQQAFFASLISFMVNNDFDGVDLDWYDLGPFKPFTPRAINLRAAMNGSGYKFGLSITLPSSYWYLRGFDIVAIDPIVDFLNIMTYDLHGTWDGTDPYIGAVALAHTNLTEIQQSLDLLWRNNINPSKVNLGIGFYGRSFTMSNPNCLAAGCPFSGGANPGRCTQTSGILSAAEIREIVASGQANVVTDPVAGVQIITWGGNQWVSYDDEATLKMKVDFGNKFCLGGMLIWAVDLDDLDGTSINALADAMGKPRSKVYNVDGVNFGLTSDLGDGATTQAVAARRRGLSPPGRYMPRS</sequence>
<dbReference type="SUPFAM" id="SSF51445">
    <property type="entry name" value="(Trans)glycosidases"/>
    <property type="match status" value="1"/>
</dbReference>
<dbReference type="EC" id="3.2.1.14" evidence="2"/>
<keyword evidence="5" id="KW-1185">Reference proteome</keyword>
<dbReference type="InterPro" id="IPR029070">
    <property type="entry name" value="Chitinase_insertion_sf"/>
</dbReference>
<dbReference type="GO" id="GO:0008061">
    <property type="term" value="F:chitin binding"/>
    <property type="evidence" value="ECO:0007669"/>
    <property type="project" value="InterPro"/>
</dbReference>
<accession>A0AAD4ER03</accession>
<dbReference type="EMBL" id="JAHCVI010000004">
    <property type="protein sequence ID" value="KAG7285958.1"/>
    <property type="molecule type" value="Genomic_DNA"/>
</dbReference>
<dbReference type="GO" id="GO:0005975">
    <property type="term" value="P:carbohydrate metabolic process"/>
    <property type="evidence" value="ECO:0007669"/>
    <property type="project" value="InterPro"/>
</dbReference>
<proteinExistence type="inferred from homology"/>
<feature type="domain" description="GH18" evidence="3">
    <location>
        <begin position="1"/>
        <end position="333"/>
    </location>
</feature>
<dbReference type="Gene3D" id="3.20.20.80">
    <property type="entry name" value="Glycosidases"/>
    <property type="match status" value="1"/>
</dbReference>
<name>A0AAD4ER03_9PEZI</name>
<dbReference type="SUPFAM" id="SSF54556">
    <property type="entry name" value="Chitinase insertion domain"/>
    <property type="match status" value="1"/>
</dbReference>
<protein>
    <recommendedName>
        <fullName evidence="2">chitinase</fullName>
        <ecNumber evidence="2">3.2.1.14</ecNumber>
    </recommendedName>
</protein>
<dbReference type="InterPro" id="IPR050314">
    <property type="entry name" value="Glycosyl_Hydrlase_18"/>
</dbReference>
<dbReference type="InterPro" id="IPR001223">
    <property type="entry name" value="Glyco_hydro18_cat"/>
</dbReference>
<evidence type="ECO:0000256" key="2">
    <source>
        <dbReference type="ARBA" id="ARBA00012729"/>
    </source>
</evidence>
<evidence type="ECO:0000259" key="3">
    <source>
        <dbReference type="PROSITE" id="PS51910"/>
    </source>
</evidence>
<evidence type="ECO:0000256" key="1">
    <source>
        <dbReference type="ARBA" id="ARBA00008682"/>
    </source>
</evidence>
<gene>
    <name evidence="4" type="ORF">NEMBOFW57_008254</name>
</gene>
<dbReference type="GO" id="GO:0008843">
    <property type="term" value="F:endochitinase activity"/>
    <property type="evidence" value="ECO:0007669"/>
    <property type="project" value="UniProtKB-EC"/>
</dbReference>
<comment type="caution">
    <text evidence="4">The sequence shown here is derived from an EMBL/GenBank/DDBJ whole genome shotgun (WGS) entry which is preliminary data.</text>
</comment>
<comment type="similarity">
    <text evidence="1">Belongs to the glycosyl hydrolase 18 family. Chitinase class V subfamily.</text>
</comment>
<dbReference type="InterPro" id="IPR017853">
    <property type="entry name" value="GH"/>
</dbReference>
<evidence type="ECO:0000313" key="4">
    <source>
        <dbReference type="EMBL" id="KAG7285958.1"/>
    </source>
</evidence>